<keyword evidence="2" id="KW-0460">Magnesium</keyword>
<comment type="catalytic activity">
    <reaction evidence="2">
        <text>geranylgeranyl diphosphate + 7 isopentenyl diphosphate = tri-trans,hepta-cis-undecaprenyl diphosphate + 7 diphosphate</text>
        <dbReference type="Rhea" id="RHEA:27622"/>
        <dbReference type="ChEBI" id="CHEBI:33019"/>
        <dbReference type="ChEBI" id="CHEBI:57533"/>
        <dbReference type="ChEBI" id="CHEBI:60388"/>
        <dbReference type="ChEBI" id="CHEBI:128769"/>
        <dbReference type="EC" id="2.5.1.89"/>
    </reaction>
</comment>
<dbReference type="HAMAP" id="MF_01139">
    <property type="entry name" value="ISPT"/>
    <property type="match status" value="1"/>
</dbReference>
<protein>
    <recommendedName>
        <fullName evidence="2">Tritrans,polycis-undecaprenyl-diphosphate synthase (geranylgeranyl-diphosphate specific)</fullName>
        <ecNumber evidence="2">2.5.1.89</ecNumber>
    </recommendedName>
    <alternativeName>
        <fullName evidence="2">Undecaprenyl diphosphate synthase</fullName>
        <shortName evidence="2">UDS</shortName>
    </alternativeName>
    <alternativeName>
        <fullName evidence="2">Undecaprenyl pyrophosphate synthase</fullName>
        <shortName evidence="2">UPP synthase</shortName>
    </alternativeName>
</protein>
<feature type="binding site" evidence="2">
    <location>
        <position position="203"/>
    </location>
    <ligand>
        <name>substrate</name>
    </ligand>
</feature>
<dbReference type="GO" id="GO:0045547">
    <property type="term" value="F:ditrans,polycis-polyprenyl diphosphate synthase [(2E,6E)-farnesyl diphosphate specific] activity"/>
    <property type="evidence" value="ECO:0007669"/>
    <property type="project" value="TreeGrafter"/>
</dbReference>
<keyword evidence="2" id="KW-0479">Metal-binding</keyword>
<feature type="active site" description="Proton acceptor" evidence="2">
    <location>
        <position position="81"/>
    </location>
</feature>
<dbReference type="InterPro" id="IPR036424">
    <property type="entry name" value="UPP_synth-like_sf"/>
</dbReference>
<keyword evidence="1 2" id="KW-0808">Transferase</keyword>
<dbReference type="SUPFAM" id="SSF64005">
    <property type="entry name" value="Undecaprenyl diphosphate synthase"/>
    <property type="match status" value="1"/>
</dbReference>
<dbReference type="Gene3D" id="3.40.1180.10">
    <property type="entry name" value="Decaprenyl diphosphate synthase-like"/>
    <property type="match status" value="1"/>
</dbReference>
<feature type="binding site" evidence="2">
    <location>
        <begin position="34"/>
        <end position="37"/>
    </location>
    <ligand>
        <name>substrate</name>
    </ligand>
</feature>
<feature type="binding site" evidence="2">
    <location>
        <position position="33"/>
    </location>
    <ligand>
        <name>Mg(2+)</name>
        <dbReference type="ChEBI" id="CHEBI:18420"/>
    </ligand>
</feature>
<evidence type="ECO:0000256" key="2">
    <source>
        <dbReference type="HAMAP-Rule" id="MF_01139"/>
    </source>
</evidence>
<dbReference type="RefSeq" id="WP_089820944.1">
    <property type="nucleotide sequence ID" value="NZ_FODV01000001.1"/>
</dbReference>
<evidence type="ECO:0000256" key="3">
    <source>
        <dbReference type="SAM" id="MobiDB-lite"/>
    </source>
</evidence>
<comment type="subunit">
    <text evidence="2">Homodimer.</text>
</comment>
<name>A0A1H8NJA8_9EURY</name>
<dbReference type="GO" id="GO:0000287">
    <property type="term" value="F:magnesium ion binding"/>
    <property type="evidence" value="ECO:0007669"/>
    <property type="project" value="UniProtKB-UniRule"/>
</dbReference>
<gene>
    <name evidence="2" type="primary">uppS</name>
    <name evidence="4" type="ORF">SAMN04487948_101594</name>
</gene>
<dbReference type="InterPro" id="IPR001441">
    <property type="entry name" value="UPP_synth-like"/>
</dbReference>
<dbReference type="Pfam" id="PF01255">
    <property type="entry name" value="Prenyltransf"/>
    <property type="match status" value="1"/>
</dbReference>
<reference evidence="5" key="1">
    <citation type="submission" date="2016-10" db="EMBL/GenBank/DDBJ databases">
        <authorList>
            <person name="Varghese N."/>
            <person name="Submissions S."/>
        </authorList>
    </citation>
    <scope>NUCLEOTIDE SEQUENCE [LARGE SCALE GENOMIC DNA]</scope>
    <source>
        <strain evidence="5">CGMCC 1.10121</strain>
    </source>
</reference>
<feature type="binding site" evidence="2">
    <location>
        <position position="82"/>
    </location>
    <ligand>
        <name>substrate</name>
    </ligand>
</feature>
<comment type="caution">
    <text evidence="2">Lacks conserved residue(s) required for the propagation of feature annotation.</text>
</comment>
<comment type="function">
    <text evidence="2">Catalyzes the sequential condensation of isopentenyl diphosphate (IPP) with geranylgeranyl diphosphate (GGPP) to yield (2Z,6Z,10Z,14Z,18Z,22Z,26Z,30E,34E,38E)-undecaprenyl diphosphate (tritrans,heptacis-UPP). It is probably the precursor of glycosyl carrier lipids.</text>
</comment>
<feature type="binding site" evidence="2">
    <location>
        <position position="222"/>
    </location>
    <ligand>
        <name>Mg(2+)</name>
        <dbReference type="ChEBI" id="CHEBI:18420"/>
    </ligand>
</feature>
<dbReference type="InterPro" id="IPR018520">
    <property type="entry name" value="UPP_synth-like_CS"/>
</dbReference>
<comment type="similarity">
    <text evidence="2">Belongs to the UPP synthase family.</text>
</comment>
<dbReference type="NCBIfam" id="TIGR00055">
    <property type="entry name" value="uppS"/>
    <property type="match status" value="1"/>
</dbReference>
<sequence>MRTRVREGVDRAYERLLRREVDDGPTHVAIIQDGNRRYARDRGDDAPDGHRAGAQTTEQVLDWCEELGIEELTLYAFSTENFNRPEHELEPLFDLIENKLYEFADAERVHDNGVCVRAIGDIDRLPERVTDAVDYAEERTGHYEQFRLNIALAYGGRNELLRAARDVVTAVQSGDLALDDVDDAEVERRLYRQPVRDVDLIIRTGGDERTSNFLPWHANGNEAAVYFCAPYWPEFSKVDFLRGIRTYESREASWQRTRTERAVALVRAVAGVELEEALAVGTRLRDQLSNRGAEELSAELERQNAESAD</sequence>
<feature type="compositionally biased region" description="Basic and acidic residues" evidence="3">
    <location>
        <begin position="34"/>
        <end position="51"/>
    </location>
</feature>
<feature type="binding site" evidence="2">
    <location>
        <begin position="78"/>
        <end position="80"/>
    </location>
    <ligand>
        <name>substrate</name>
    </ligand>
</feature>
<feature type="binding site" evidence="2">
    <location>
        <position position="50"/>
    </location>
    <ligand>
        <name>substrate</name>
    </ligand>
</feature>
<feature type="region of interest" description="Disordered" evidence="3">
    <location>
        <begin position="33"/>
        <end position="54"/>
    </location>
</feature>
<dbReference type="PANTHER" id="PTHR10291">
    <property type="entry name" value="DEHYDRODOLICHYL DIPHOSPHATE SYNTHASE FAMILY MEMBER"/>
    <property type="match status" value="1"/>
</dbReference>
<dbReference type="PANTHER" id="PTHR10291:SF43">
    <property type="entry name" value="DEHYDRODOLICHYL DIPHOSPHATE SYNTHASE COMPLEX SUBUNIT DHDDS"/>
    <property type="match status" value="1"/>
</dbReference>
<proteinExistence type="inferred from homology"/>
<dbReference type="OrthoDB" id="8293at2157"/>
<organism evidence="4 5">
    <name type="scientific">Halogranum amylolyticum</name>
    <dbReference type="NCBI Taxonomy" id="660520"/>
    <lineage>
        <taxon>Archaea</taxon>
        <taxon>Methanobacteriati</taxon>
        <taxon>Methanobacteriota</taxon>
        <taxon>Stenosarchaea group</taxon>
        <taxon>Halobacteria</taxon>
        <taxon>Halobacteriales</taxon>
        <taxon>Haloferacaceae</taxon>
    </lineage>
</organism>
<evidence type="ECO:0000313" key="4">
    <source>
        <dbReference type="EMBL" id="SEO29652.1"/>
    </source>
</evidence>
<feature type="binding site" evidence="2">
    <location>
        <begin position="209"/>
        <end position="211"/>
    </location>
    <ligand>
        <name>substrate</name>
    </ligand>
</feature>
<dbReference type="EMBL" id="FODV01000001">
    <property type="protein sequence ID" value="SEO29652.1"/>
    <property type="molecule type" value="Genomic_DNA"/>
</dbReference>
<dbReference type="AlphaFoldDB" id="A0A1H8NJA8"/>
<evidence type="ECO:0000313" key="5">
    <source>
        <dbReference type="Proteomes" id="UP000199126"/>
    </source>
</evidence>
<feature type="active site" evidence="2">
    <location>
        <position position="33"/>
    </location>
</feature>
<comment type="cofactor">
    <cofactor evidence="2">
        <name>Mg(2+)</name>
        <dbReference type="ChEBI" id="CHEBI:18420"/>
    </cofactor>
    <text evidence="2">Binds 2 magnesium ions per subunit.</text>
</comment>
<accession>A0A1H8NJA8</accession>
<dbReference type="GO" id="GO:0016094">
    <property type="term" value="P:polyprenol biosynthetic process"/>
    <property type="evidence" value="ECO:0007669"/>
    <property type="project" value="TreeGrafter"/>
</dbReference>
<dbReference type="CDD" id="cd00475">
    <property type="entry name" value="Cis_IPPS"/>
    <property type="match status" value="1"/>
</dbReference>
<keyword evidence="5" id="KW-1185">Reference proteome</keyword>
<feature type="binding site" evidence="2">
    <location>
        <position position="84"/>
    </location>
    <ligand>
        <name>substrate</name>
    </ligand>
</feature>
<dbReference type="EC" id="2.5.1.89" evidence="2"/>
<evidence type="ECO:0000256" key="1">
    <source>
        <dbReference type="ARBA" id="ARBA00022679"/>
    </source>
</evidence>
<dbReference type="Proteomes" id="UP000199126">
    <property type="component" value="Unassembled WGS sequence"/>
</dbReference>
<dbReference type="PROSITE" id="PS01066">
    <property type="entry name" value="UPP_SYNTHASE"/>
    <property type="match status" value="1"/>
</dbReference>